<evidence type="ECO:0000256" key="5">
    <source>
        <dbReference type="ARBA" id="ARBA00022692"/>
    </source>
</evidence>
<dbReference type="PANTHER" id="PTHR12174">
    <property type="entry name" value="SIGNAL PEPTIDE PEPTIDASE"/>
    <property type="match status" value="1"/>
</dbReference>
<dbReference type="EMBL" id="GISG01136599">
    <property type="protein sequence ID" value="MBA4644118.1"/>
    <property type="molecule type" value="Transcribed_RNA"/>
</dbReference>
<keyword evidence="7" id="KW-0967">Endosome</keyword>
<sequence>MISSTVGLCLKVIVLLFFVGSSPCAAANDTVPSNDCSNKPRLVKVKYWIDDVEKGSFSAVTAEFGLYPPTEKKSLRLPAVFTNPLNSCSQLSSELNQSVALSIRGECDFTTKAKIAQSGGAAALVVINNIEGLDYMGCSKNDTDLNIRIPVVMIQRSGGDILNKSMGAGKTVDFQIYLLKRTVFDLSNSLLWAISMGTLIVASIWSDLAGRDRSNERYNALSPKESSIDDSEDTLDINIVGAVVFVITASVFLLLLYFFMSSWFVWVLIVLFCIGGVEGVHFCVTTLILRWCRHCGQKSLKLPLLGKISVLSLSVLLASATFAVFWSVTRRESYSWIGQDMLGICFLIRVLQIIRLPNVKVATVLLGCAFFYDIFWVFLSKSIFHQSVMVAVASGENSGGESIPMLLRVPRFYDPFAGYDMIGFGDILFPGLLVSFFYRYDRANKRSLINGYFLWLAIGYGIGLCFTYLALYLMEEGQPALLYLVPCTLGVAVILGLLRGELRVLWEYDVESELLTQRSGEA</sequence>
<keyword evidence="9 12" id="KW-1133">Transmembrane helix</keyword>
<evidence type="ECO:0000256" key="9">
    <source>
        <dbReference type="ARBA" id="ARBA00022989"/>
    </source>
</evidence>
<reference evidence="15" key="2">
    <citation type="submission" date="2020-07" db="EMBL/GenBank/DDBJ databases">
        <authorList>
            <person name="Vera ALvarez R."/>
            <person name="Arias-Moreno D.M."/>
            <person name="Jimenez-Jacinto V."/>
            <person name="Jimenez-Bremont J.F."/>
            <person name="Swaminathan K."/>
            <person name="Moose S.P."/>
            <person name="Guerrero-Gonzalez M.L."/>
            <person name="Marino-Ramirez L."/>
            <person name="Landsman D."/>
            <person name="Rodriguez-Kessler M."/>
            <person name="Delgado-Sanchez P."/>
        </authorList>
    </citation>
    <scope>NUCLEOTIDE SEQUENCE</scope>
    <source>
        <tissue evidence="15">Cladode</tissue>
    </source>
</reference>
<dbReference type="SMART" id="SM00730">
    <property type="entry name" value="PSN"/>
    <property type="match status" value="1"/>
</dbReference>
<feature type="transmembrane region" description="Helical" evidence="12">
    <location>
        <begin position="237"/>
        <end position="259"/>
    </location>
</feature>
<evidence type="ECO:0000256" key="4">
    <source>
        <dbReference type="ARBA" id="ARBA00022670"/>
    </source>
</evidence>
<evidence type="ECO:0000256" key="2">
    <source>
        <dbReference type="ARBA" id="ARBA00004337"/>
    </source>
</evidence>
<dbReference type="InterPro" id="IPR006639">
    <property type="entry name" value="Preselin/SPP"/>
</dbReference>
<evidence type="ECO:0000259" key="14">
    <source>
        <dbReference type="Pfam" id="PF02225"/>
    </source>
</evidence>
<feature type="transmembrane region" description="Helical" evidence="12">
    <location>
        <begin position="480"/>
        <end position="498"/>
    </location>
</feature>
<keyword evidence="4" id="KW-0645">Protease</keyword>
<comment type="function">
    <text evidence="1">Intramembrane-cleaving aspartic protease (I-CLiP) that cleaves type II membrane signal peptides in the hydrophobic plane of the membrane.</text>
</comment>
<organism evidence="15">
    <name type="scientific">Opuntia streptacantha</name>
    <name type="common">Prickly pear cactus</name>
    <name type="synonym">Opuntia cardona</name>
    <dbReference type="NCBI Taxonomy" id="393608"/>
    <lineage>
        <taxon>Eukaryota</taxon>
        <taxon>Viridiplantae</taxon>
        <taxon>Streptophyta</taxon>
        <taxon>Embryophyta</taxon>
        <taxon>Tracheophyta</taxon>
        <taxon>Spermatophyta</taxon>
        <taxon>Magnoliopsida</taxon>
        <taxon>eudicotyledons</taxon>
        <taxon>Gunneridae</taxon>
        <taxon>Pentapetalae</taxon>
        <taxon>Caryophyllales</taxon>
        <taxon>Cactineae</taxon>
        <taxon>Cactaceae</taxon>
        <taxon>Opuntioideae</taxon>
        <taxon>Opuntia</taxon>
    </lineage>
</organism>
<evidence type="ECO:0000256" key="11">
    <source>
        <dbReference type="ARBA" id="ARBA00023180"/>
    </source>
</evidence>
<reference evidence="15" key="1">
    <citation type="journal article" date="2013" name="J. Plant Res.">
        <title>Effect of fungi and light on seed germination of three Opuntia species from semiarid lands of central Mexico.</title>
        <authorList>
            <person name="Delgado-Sanchez P."/>
            <person name="Jimenez-Bremont J.F."/>
            <person name="Guerrero-Gonzalez Mde L."/>
            <person name="Flores J."/>
        </authorList>
    </citation>
    <scope>NUCLEOTIDE SEQUENCE</scope>
    <source>
        <tissue evidence="15">Cladode</tissue>
    </source>
</reference>
<evidence type="ECO:0000256" key="13">
    <source>
        <dbReference type="SAM" id="SignalP"/>
    </source>
</evidence>
<comment type="similarity">
    <text evidence="3">Belongs to the peptidase A22B family.</text>
</comment>
<feature type="signal peptide" evidence="13">
    <location>
        <begin position="1"/>
        <end position="26"/>
    </location>
</feature>
<dbReference type="InterPro" id="IPR046450">
    <property type="entry name" value="PA_dom_sf"/>
</dbReference>
<dbReference type="InterPro" id="IPR007369">
    <property type="entry name" value="Peptidase_A22B_SPP"/>
</dbReference>
<feature type="transmembrane region" description="Helical" evidence="12">
    <location>
        <begin position="416"/>
        <end position="440"/>
    </location>
</feature>
<dbReference type="GO" id="GO:0033619">
    <property type="term" value="P:membrane protein proteolysis"/>
    <property type="evidence" value="ECO:0007669"/>
    <property type="project" value="TreeGrafter"/>
</dbReference>
<comment type="subcellular location">
    <subcellularLocation>
        <location evidence="2">Endosome membrane</location>
        <topology evidence="2">Multi-pass membrane protein</topology>
    </subcellularLocation>
</comment>
<keyword evidence="5 12" id="KW-0812">Transmembrane</keyword>
<dbReference type="GO" id="GO:0098553">
    <property type="term" value="C:lumenal side of endoplasmic reticulum membrane"/>
    <property type="evidence" value="ECO:0007669"/>
    <property type="project" value="TreeGrafter"/>
</dbReference>
<dbReference type="GO" id="GO:0030660">
    <property type="term" value="C:Golgi-associated vesicle membrane"/>
    <property type="evidence" value="ECO:0007669"/>
    <property type="project" value="TreeGrafter"/>
</dbReference>
<dbReference type="SUPFAM" id="SSF52025">
    <property type="entry name" value="PA domain"/>
    <property type="match status" value="1"/>
</dbReference>
<feature type="transmembrane region" description="Helical" evidence="12">
    <location>
        <begin position="361"/>
        <end position="379"/>
    </location>
</feature>
<feature type="domain" description="PA" evidence="14">
    <location>
        <begin position="94"/>
        <end position="161"/>
    </location>
</feature>
<feature type="transmembrane region" description="Helical" evidence="12">
    <location>
        <begin position="452"/>
        <end position="474"/>
    </location>
</feature>
<evidence type="ECO:0000256" key="3">
    <source>
        <dbReference type="ARBA" id="ARBA00006859"/>
    </source>
</evidence>
<keyword evidence="11" id="KW-0325">Glycoprotein</keyword>
<evidence type="ECO:0000256" key="10">
    <source>
        <dbReference type="ARBA" id="ARBA00023136"/>
    </source>
</evidence>
<feature type="transmembrane region" description="Helical" evidence="12">
    <location>
        <begin position="265"/>
        <end position="292"/>
    </location>
</feature>
<evidence type="ECO:0000256" key="8">
    <source>
        <dbReference type="ARBA" id="ARBA00022801"/>
    </source>
</evidence>
<feature type="transmembrane region" description="Helical" evidence="12">
    <location>
        <begin position="304"/>
        <end position="328"/>
    </location>
</feature>
<keyword evidence="6 13" id="KW-0732">Signal</keyword>
<dbReference type="AlphaFoldDB" id="A0A7C8ZIG1"/>
<evidence type="ECO:0000256" key="7">
    <source>
        <dbReference type="ARBA" id="ARBA00022753"/>
    </source>
</evidence>
<dbReference type="FunFam" id="3.50.30.30:FF:000007">
    <property type="entry name" value="Signal peptide peptidase-like 3"/>
    <property type="match status" value="1"/>
</dbReference>
<dbReference type="Pfam" id="PF04258">
    <property type="entry name" value="Peptidase_A22B"/>
    <property type="match status" value="1"/>
</dbReference>
<feature type="transmembrane region" description="Helical" evidence="12">
    <location>
        <begin position="190"/>
        <end position="208"/>
    </location>
</feature>
<dbReference type="Pfam" id="PF02225">
    <property type="entry name" value="PA"/>
    <property type="match status" value="1"/>
</dbReference>
<evidence type="ECO:0000256" key="12">
    <source>
        <dbReference type="SAM" id="Phobius"/>
    </source>
</evidence>
<dbReference type="Gene3D" id="3.50.30.30">
    <property type="match status" value="1"/>
</dbReference>
<evidence type="ECO:0000256" key="1">
    <source>
        <dbReference type="ARBA" id="ARBA00003012"/>
    </source>
</evidence>
<dbReference type="InterPro" id="IPR003137">
    <property type="entry name" value="PA_domain"/>
</dbReference>
<evidence type="ECO:0000256" key="6">
    <source>
        <dbReference type="ARBA" id="ARBA00022729"/>
    </source>
</evidence>
<dbReference type="GO" id="GO:0042500">
    <property type="term" value="F:aspartic endopeptidase activity, intramembrane cleaving"/>
    <property type="evidence" value="ECO:0007669"/>
    <property type="project" value="InterPro"/>
</dbReference>
<dbReference type="GO" id="GO:0005765">
    <property type="term" value="C:lysosomal membrane"/>
    <property type="evidence" value="ECO:0007669"/>
    <property type="project" value="TreeGrafter"/>
</dbReference>
<proteinExistence type="inferred from homology"/>
<accession>A0A7C8ZIG1</accession>
<dbReference type="PANTHER" id="PTHR12174:SF90">
    <property type="entry name" value="SIGNAL PEPTIDE PEPTIDASE-LIKE 3"/>
    <property type="match status" value="1"/>
</dbReference>
<feature type="chain" id="PRO_5027900620" description="PA domain-containing protein" evidence="13">
    <location>
        <begin position="27"/>
        <end position="522"/>
    </location>
</feature>
<evidence type="ECO:0000313" key="15">
    <source>
        <dbReference type="EMBL" id="MBA4644118.1"/>
    </source>
</evidence>
<protein>
    <recommendedName>
        <fullName evidence="14">PA domain-containing protein</fullName>
    </recommendedName>
</protein>
<keyword evidence="8" id="KW-0378">Hydrolase</keyword>
<dbReference type="GO" id="GO:0098554">
    <property type="term" value="C:cytoplasmic side of endoplasmic reticulum membrane"/>
    <property type="evidence" value="ECO:0007669"/>
    <property type="project" value="TreeGrafter"/>
</dbReference>
<name>A0A7C8ZIG1_OPUST</name>
<keyword evidence="10 12" id="KW-0472">Membrane</keyword>
<dbReference type="GO" id="GO:0010008">
    <property type="term" value="C:endosome membrane"/>
    <property type="evidence" value="ECO:0007669"/>
    <property type="project" value="UniProtKB-SubCell"/>
</dbReference>